<evidence type="ECO:0000313" key="6">
    <source>
        <dbReference type="Proteomes" id="UP001149090"/>
    </source>
</evidence>
<keyword evidence="3" id="KW-0732">Signal</keyword>
<keyword evidence="5" id="KW-0675">Receptor</keyword>
<feature type="compositionally biased region" description="Low complexity" evidence="1">
    <location>
        <begin position="464"/>
        <end position="502"/>
    </location>
</feature>
<dbReference type="Pfam" id="PF10192">
    <property type="entry name" value="GPR180-TMEM145_TM"/>
    <property type="match status" value="1"/>
</dbReference>
<dbReference type="InterPro" id="IPR019336">
    <property type="entry name" value="GPR180/TMEM145_TM"/>
</dbReference>
<gene>
    <name evidence="5" type="ORF">M0811_10626</name>
</gene>
<keyword evidence="2" id="KW-0812">Transmembrane</keyword>
<feature type="chain" id="PRO_5040507020" evidence="3">
    <location>
        <begin position="21"/>
        <end position="574"/>
    </location>
</feature>
<name>A0A9Q0R8J5_ANAIG</name>
<feature type="signal peptide" evidence="3">
    <location>
        <begin position="1"/>
        <end position="20"/>
    </location>
</feature>
<keyword evidence="2" id="KW-1133">Transmembrane helix</keyword>
<dbReference type="InterPro" id="IPR047831">
    <property type="entry name" value="GPR180/TMEM145"/>
</dbReference>
<dbReference type="Proteomes" id="UP001149090">
    <property type="component" value="Unassembled WGS sequence"/>
</dbReference>
<feature type="transmembrane region" description="Helical" evidence="2">
    <location>
        <begin position="152"/>
        <end position="170"/>
    </location>
</feature>
<feature type="transmembrane region" description="Helical" evidence="2">
    <location>
        <begin position="362"/>
        <end position="384"/>
    </location>
</feature>
<feature type="transmembrane region" description="Helical" evidence="2">
    <location>
        <begin position="247"/>
        <end position="275"/>
    </location>
</feature>
<feature type="compositionally biased region" description="Low complexity" evidence="1">
    <location>
        <begin position="521"/>
        <end position="530"/>
    </location>
</feature>
<feature type="region of interest" description="Disordered" evidence="1">
    <location>
        <begin position="464"/>
        <end position="574"/>
    </location>
</feature>
<evidence type="ECO:0000256" key="3">
    <source>
        <dbReference type="SAM" id="SignalP"/>
    </source>
</evidence>
<dbReference type="GO" id="GO:0019236">
    <property type="term" value="P:response to pheromone"/>
    <property type="evidence" value="ECO:0007669"/>
    <property type="project" value="InterPro"/>
</dbReference>
<dbReference type="AlphaFoldDB" id="A0A9Q0R8J5"/>
<dbReference type="GO" id="GO:0007186">
    <property type="term" value="P:G protein-coupled receptor signaling pathway"/>
    <property type="evidence" value="ECO:0007669"/>
    <property type="project" value="InterPro"/>
</dbReference>
<feature type="transmembrane region" description="Helical" evidence="2">
    <location>
        <begin position="315"/>
        <end position="341"/>
    </location>
</feature>
<feature type="compositionally biased region" description="Acidic residues" evidence="1">
    <location>
        <begin position="503"/>
        <end position="520"/>
    </location>
</feature>
<keyword evidence="2" id="KW-0472">Membrane</keyword>
<keyword evidence="6" id="KW-1185">Reference proteome</keyword>
<protein>
    <submittedName>
        <fullName evidence="5">Intimal thickness receptor-related</fullName>
    </submittedName>
</protein>
<dbReference type="OMA" id="IFEIANW"/>
<evidence type="ECO:0000256" key="2">
    <source>
        <dbReference type="SAM" id="Phobius"/>
    </source>
</evidence>
<reference evidence="5" key="1">
    <citation type="submission" date="2022-10" db="EMBL/GenBank/DDBJ databases">
        <title>Novel sulphate-reducing endosymbionts in the free-living metamonad Anaeramoeba.</title>
        <authorList>
            <person name="Jerlstrom-Hultqvist J."/>
            <person name="Cepicka I."/>
            <person name="Gallot-Lavallee L."/>
            <person name="Salas-Leiva D."/>
            <person name="Curtis B.A."/>
            <person name="Zahonova K."/>
            <person name="Pipaliya S."/>
            <person name="Dacks J."/>
            <person name="Roger A.J."/>
        </authorList>
    </citation>
    <scope>NUCLEOTIDE SEQUENCE</scope>
    <source>
        <strain evidence="5">BMAN</strain>
    </source>
</reference>
<dbReference type="PANTHER" id="PTHR23252:SF24">
    <property type="entry name" value="TRANSMEMBRANE PROTEIN 145"/>
    <property type="match status" value="1"/>
</dbReference>
<feature type="transmembrane region" description="Helical" evidence="2">
    <location>
        <begin position="287"/>
        <end position="309"/>
    </location>
</feature>
<feature type="transmembrane region" description="Helical" evidence="2">
    <location>
        <begin position="390"/>
        <end position="410"/>
    </location>
</feature>
<dbReference type="EMBL" id="JAPDFW010000091">
    <property type="protein sequence ID" value="KAJ5071142.1"/>
    <property type="molecule type" value="Genomic_DNA"/>
</dbReference>
<organism evidence="5 6">
    <name type="scientific">Anaeramoeba ignava</name>
    <name type="common">Anaerobic marine amoeba</name>
    <dbReference type="NCBI Taxonomy" id="1746090"/>
    <lineage>
        <taxon>Eukaryota</taxon>
        <taxon>Metamonada</taxon>
        <taxon>Anaeramoebidae</taxon>
        <taxon>Anaeramoeba</taxon>
    </lineage>
</organism>
<comment type="caution">
    <text evidence="5">The sequence shown here is derived from an EMBL/GenBank/DDBJ whole genome shotgun (WGS) entry which is preliminary data.</text>
</comment>
<feature type="domain" description="GPR180/TMEM145 transmembrane" evidence="4">
    <location>
        <begin position="255"/>
        <end position="405"/>
    </location>
</feature>
<feature type="transmembrane region" description="Helical" evidence="2">
    <location>
        <begin position="190"/>
        <end position="210"/>
    </location>
</feature>
<evidence type="ECO:0000259" key="4">
    <source>
        <dbReference type="Pfam" id="PF10192"/>
    </source>
</evidence>
<sequence>MIRFTSFFLIFFLLFFKVSSVKFIGQINNDNNFVFLTRFCFENQGNVTWNLDTENNLTLSFYQSSGKYFSQIFNNQKNPSCSQKISQSYSNSIITNSKQNFSVIPKQEKQYFFYLTISDCDHNNIDAFIQNFHIWNTGSSPWIREFSCEEQGLLPLNMVFLCFFIILTGFQIFQSGKMISIQTFYPLNRFFLLALILKTLGILFVTVYLINFASQGKSLVGISIFGEGIYYTKKKNNPNSKIKVTFILFYIPLVTQTAGILIFAFILILVSKGWTISQIILQNRGKIFIIFFISSIIYIISQCFAFVTFKPENSIYYFETTAGAIVILIHILIFIWFLTSFQKTIQSTNDPQKKKFFSTFRIIYSIWFLSLPFFVLLGTLVSPFSRQKMVTIMVFICDFLAFSLFSYSTISSNETQNYLKIPVKKNKSKIPFMKRFGKLDDLDDDNRGSVLDPDRLFGIEENLNENQNQNQNQNSKENQNENENQNQNENENQNENDNLIEIGNDENNENGNENENENDNLIEIGNGNENENYEDDNGNENENENDNYEDDNGNDNYEDDNGNDNYEDDNEDSN</sequence>
<accession>A0A9Q0R8J5</accession>
<evidence type="ECO:0000313" key="5">
    <source>
        <dbReference type="EMBL" id="KAJ5071142.1"/>
    </source>
</evidence>
<evidence type="ECO:0000256" key="1">
    <source>
        <dbReference type="SAM" id="MobiDB-lite"/>
    </source>
</evidence>
<feature type="compositionally biased region" description="Acidic residues" evidence="1">
    <location>
        <begin position="531"/>
        <end position="574"/>
    </location>
</feature>
<dbReference type="PANTHER" id="PTHR23252">
    <property type="entry name" value="INTIMAL THICKNESS RECEPTOR-RELATED"/>
    <property type="match status" value="1"/>
</dbReference>
<proteinExistence type="predicted"/>